<evidence type="ECO:0000313" key="3">
    <source>
        <dbReference type="Proteomes" id="UP000604825"/>
    </source>
</evidence>
<evidence type="ECO:0008006" key="4">
    <source>
        <dbReference type="Google" id="ProtNLM"/>
    </source>
</evidence>
<accession>A0A811RLL8</accession>
<feature type="compositionally biased region" description="Polar residues" evidence="1">
    <location>
        <begin position="332"/>
        <end position="341"/>
    </location>
</feature>
<proteinExistence type="predicted"/>
<feature type="compositionally biased region" description="Basic and acidic residues" evidence="1">
    <location>
        <begin position="209"/>
        <end position="221"/>
    </location>
</feature>
<comment type="caution">
    <text evidence="2">The sequence shown here is derived from an EMBL/GenBank/DDBJ whole genome shotgun (WGS) entry which is preliminary data.</text>
</comment>
<gene>
    <name evidence="2" type="ORF">NCGR_LOCUS54208</name>
</gene>
<dbReference type="PANTHER" id="PTHR33170">
    <property type="entry name" value="DUF4283 DOMAIN-CONTAINING PROTEIN-RELATED"/>
    <property type="match status" value="1"/>
</dbReference>
<dbReference type="Proteomes" id="UP000604825">
    <property type="component" value="Unassembled WGS sequence"/>
</dbReference>
<feature type="compositionally biased region" description="Polar residues" evidence="1">
    <location>
        <begin position="438"/>
        <end position="455"/>
    </location>
</feature>
<organism evidence="2 3">
    <name type="scientific">Miscanthus lutarioriparius</name>
    <dbReference type="NCBI Taxonomy" id="422564"/>
    <lineage>
        <taxon>Eukaryota</taxon>
        <taxon>Viridiplantae</taxon>
        <taxon>Streptophyta</taxon>
        <taxon>Embryophyta</taxon>
        <taxon>Tracheophyta</taxon>
        <taxon>Spermatophyta</taxon>
        <taxon>Magnoliopsida</taxon>
        <taxon>Liliopsida</taxon>
        <taxon>Poales</taxon>
        <taxon>Poaceae</taxon>
        <taxon>PACMAD clade</taxon>
        <taxon>Panicoideae</taxon>
        <taxon>Andropogonodae</taxon>
        <taxon>Andropogoneae</taxon>
        <taxon>Saccharinae</taxon>
        <taxon>Miscanthus</taxon>
    </lineage>
</organism>
<sequence>MLGFTKNELGFFHIPDFEYKLETPKPSPTALIKVTGGKIDAATVQTELAKFITADWNWEAFPHGDDSFLVEFPSEDELKRRVDIDFCLKNHGVTLTITEWQDASDSIPAYHLDEVWVHVSKVPHPWRHYLGFWALGTLIGATLEVDMLTYRKKGVIRILVGMMSREYLPFTTDVVFGKVGHKVTFSLEEANFESAIPPPNPDYSDRDEDAPGKDDANHGRDGGQTQKKRKTIENTSSSSNAHTGGGPVPMQLATAMSLLEKKGLENLSQLLSLDDIAKLPAVYVTPPAKNVKGNACSGKCLHPPEKATSGERTSTEPSSEATERSLVAGTHTLPSDQSHSPRLSKKVTPTQPMPTSPRPKVGTNSRSISPNPMLCEIDSSVRPEIPHSSSSTPTIRQTVKPVESGDLLMSRLMTPRPSASSKPGKDVPANINDGPGLQSPSGTNENSLSLLNSTEGLRHSTRTNIQSADGISTADEDMTSKAMRRAAIRNLDSPPEKKSAAAQSVVPHSPSSPSI</sequence>
<dbReference type="OrthoDB" id="693261at2759"/>
<dbReference type="AlphaFoldDB" id="A0A811RLL8"/>
<feature type="region of interest" description="Disordered" evidence="1">
    <location>
        <begin position="292"/>
        <end position="515"/>
    </location>
</feature>
<protein>
    <recommendedName>
        <fullName evidence="4">DUF4283 domain-containing protein</fullName>
    </recommendedName>
</protein>
<dbReference type="PANTHER" id="PTHR33170:SF8">
    <property type="entry name" value="OS07G0485366 PROTEIN"/>
    <property type="match status" value="1"/>
</dbReference>
<feature type="compositionally biased region" description="Polar residues" evidence="1">
    <location>
        <begin position="310"/>
        <end position="320"/>
    </location>
</feature>
<feature type="compositionally biased region" description="Polar residues" evidence="1">
    <location>
        <begin position="387"/>
        <end position="397"/>
    </location>
</feature>
<evidence type="ECO:0000256" key="1">
    <source>
        <dbReference type="SAM" id="MobiDB-lite"/>
    </source>
</evidence>
<keyword evidence="3" id="KW-1185">Reference proteome</keyword>
<evidence type="ECO:0000313" key="2">
    <source>
        <dbReference type="EMBL" id="CAD6270919.1"/>
    </source>
</evidence>
<feature type="compositionally biased region" description="Polar residues" evidence="1">
    <location>
        <begin position="233"/>
        <end position="242"/>
    </location>
</feature>
<reference evidence="2" key="1">
    <citation type="submission" date="2020-10" db="EMBL/GenBank/DDBJ databases">
        <authorList>
            <person name="Han B."/>
            <person name="Lu T."/>
            <person name="Zhao Q."/>
            <person name="Huang X."/>
            <person name="Zhao Y."/>
        </authorList>
    </citation>
    <scope>NUCLEOTIDE SEQUENCE</scope>
</reference>
<name>A0A811RLL8_9POAL</name>
<feature type="compositionally biased region" description="Low complexity" evidence="1">
    <location>
        <begin position="500"/>
        <end position="515"/>
    </location>
</feature>
<dbReference type="EMBL" id="CAJGYO010000015">
    <property type="protein sequence ID" value="CAD6270919.1"/>
    <property type="molecule type" value="Genomic_DNA"/>
</dbReference>
<feature type="region of interest" description="Disordered" evidence="1">
    <location>
        <begin position="193"/>
        <end position="249"/>
    </location>
</feature>